<organism evidence="1">
    <name type="scientific">Chromera velia CCMP2878</name>
    <dbReference type="NCBI Taxonomy" id="1169474"/>
    <lineage>
        <taxon>Eukaryota</taxon>
        <taxon>Sar</taxon>
        <taxon>Alveolata</taxon>
        <taxon>Colpodellida</taxon>
        <taxon>Chromeraceae</taxon>
        <taxon>Chromera</taxon>
    </lineage>
</organism>
<accession>A0A0G4GSP2</accession>
<evidence type="ECO:0000313" key="1">
    <source>
        <dbReference type="EMBL" id="CEM33707.1"/>
    </source>
</evidence>
<dbReference type="EMBL" id="CDMZ01001513">
    <property type="protein sequence ID" value="CEM33707.1"/>
    <property type="molecule type" value="Genomic_DNA"/>
</dbReference>
<dbReference type="VEuPathDB" id="CryptoDB:Cvel_5153"/>
<gene>
    <name evidence="1" type="ORF">Cvel_5153</name>
</gene>
<proteinExistence type="predicted"/>
<dbReference type="AlphaFoldDB" id="A0A0G4GSP2"/>
<protein>
    <submittedName>
        <fullName evidence="1">Uncharacterized protein</fullName>
    </submittedName>
</protein>
<sequence>MSALKRLLSKTFGDVSARHRKYGLQRWGLAECPLEKDYLRLLWHSQNGRCHYSGIQMQAAQHTHWGGSLERLNLSRGYEVGNVQWICRELNIAPYVRVCGSKKMKTVNMWSREKVQSLPCKKAELVSPEAEEGLEQLRIRGPVRENEMGNTPTLRGEAARVLLSSRIGAKNRRCRGRDVAGIHTIKWTDVCEMLESQGLRCAYSNIPFGHHRDMDWRMSIERVNNQKGYTPENCVLICKEFNSADHTGRARCPDKVTGSAQMSREKVTHLVEHVLQDLVKLNDPIHELTAPIEKREASGDTRSDWRVVTVPRDEDVRKWEGGGWHGEAIDHVKLSQCSVKDGRLVLDPDEHTGLTWGEERTKKEGKEGEPSERTRLVLGLV</sequence>
<dbReference type="Gene3D" id="3.30.40.220">
    <property type="match status" value="2"/>
</dbReference>
<reference evidence="1" key="1">
    <citation type="submission" date="2014-11" db="EMBL/GenBank/DDBJ databases">
        <authorList>
            <person name="Otto D Thomas"/>
            <person name="Naeem Raeece"/>
        </authorList>
    </citation>
    <scope>NUCLEOTIDE SEQUENCE</scope>
</reference>
<name>A0A0G4GSP2_9ALVE</name>